<proteinExistence type="inferred from homology"/>
<reference evidence="12 13" key="1">
    <citation type="submission" date="2018-05" db="EMBL/GenBank/DDBJ databases">
        <title>Genomic Encyclopedia of Type Strains, Phase IV (KMG-V): Genome sequencing to study the core and pangenomes of soil and plant-associated prokaryotes.</title>
        <authorList>
            <person name="Whitman W."/>
        </authorList>
    </citation>
    <scope>NUCLEOTIDE SEQUENCE [LARGE SCALE GENOMIC DNA]</scope>
    <source>
        <strain evidence="12 13">SLV-132</strain>
    </source>
</reference>
<keyword evidence="8" id="KW-0998">Cell outer membrane</keyword>
<dbReference type="PANTHER" id="PTHR30451">
    <property type="entry name" value="OUTER MEMBRANE USHER PROTEIN"/>
    <property type="match status" value="1"/>
</dbReference>
<evidence type="ECO:0000256" key="7">
    <source>
        <dbReference type="ARBA" id="ARBA00023136"/>
    </source>
</evidence>
<sequence>MRAARPARAAAMALALVAATAPAPTGAARNEATMLAAVEFDMGFLRGDGPPIDGARFAYGNPVQPGMHPLALHLNGRRIGRADIRLDHVNGYGALPQPCIDRALLTRLGVDTARLTREATAALTGPAETCHPIDTLIEGATAHVDMSDFRMDIGVPQVALATRARGSIDPDEWDDGVTAAMLRYDASVYGTRYSQASAGTSMQAYAGLRGGINLGPWRLRHDGNLSAASRDGGDGRTTYRTTYRAMQTSLQRAIAPLDSQLTVGDGFTDGTLFDSVGFRGIRLASDDRMLPESRRGFAPAVRGMANTNARVQIRQHGTLLYETTVAPGAFEIGDLYPTGYGGDLDVSVTEADGSVRAWRVPFTATVQALRPGVTRMALTVGQHRVGQHRAGQYRANQGRQSSSDATPWLAQVTVRHGLTNLVTLEGGIAASRDYAALAAGVALNTAYGAFAADITQTFAASPDGTTHRGQRLRVAYQRTFPLTGTSVSLSGYRLAGDGYLSLADAIAPRHAPSPDMAMTMQPIGRVQAIVNQPIGTQHGTFYLSGSMQTFRHRDGRHGQFQIGYSHRLGRVHYSLSAARLLDMDAGRWDTRVMLTLGVPLGDGTHRPYAGSALTYDPRGHLTAQQSLTGTAGRDNTLAYGVTATASRIANAGGPREAYGASANVAYVGTLAAINGNAGVASGYRQAGGGISGMIVGYAGGLALSPAQGDTLAVVEADDAPGARIASASGMRVGPWGRAVVSNLQPFSRNAIEIDPRGLPLSVELKTDTHHVAPTAGAVVRARFDAHRSGRPALIRARMADGLPMSFGAEIFAADGRALGTVAQGGRALVRGLMEDAGALTVTWGAGPHEQCVLDYVLAGGSSDLPAGEGTCRR</sequence>
<protein>
    <submittedName>
        <fullName evidence="12">Outer membrane usher protein</fullName>
    </submittedName>
</protein>
<dbReference type="EMBL" id="QGGT01000001">
    <property type="protein sequence ID" value="PWK36877.1"/>
    <property type="molecule type" value="Genomic_DNA"/>
</dbReference>
<evidence type="ECO:0000313" key="13">
    <source>
        <dbReference type="Proteomes" id="UP000245754"/>
    </source>
</evidence>
<dbReference type="Pfam" id="PF13954">
    <property type="entry name" value="PapC_N"/>
    <property type="match status" value="1"/>
</dbReference>
<evidence type="ECO:0000256" key="6">
    <source>
        <dbReference type="ARBA" id="ARBA00022729"/>
    </source>
</evidence>
<dbReference type="Gene3D" id="2.60.40.2610">
    <property type="entry name" value="Outer membrane usher protein FimD, plug domain"/>
    <property type="match status" value="1"/>
</dbReference>
<accession>A0A316EVZ5</accession>
<dbReference type="GO" id="GO:0015473">
    <property type="term" value="F:fimbrial usher porin activity"/>
    <property type="evidence" value="ECO:0007669"/>
    <property type="project" value="InterPro"/>
</dbReference>
<feature type="signal peptide" evidence="9">
    <location>
        <begin position="1"/>
        <end position="23"/>
    </location>
</feature>
<keyword evidence="6 9" id="KW-0732">Signal</keyword>
<keyword evidence="5" id="KW-0812">Transmembrane</keyword>
<evidence type="ECO:0000256" key="1">
    <source>
        <dbReference type="ARBA" id="ARBA00004571"/>
    </source>
</evidence>
<comment type="subcellular location">
    <subcellularLocation>
        <location evidence="1">Cell outer membrane</location>
        <topology evidence="1">Multi-pass membrane protein</topology>
    </subcellularLocation>
</comment>
<feature type="domain" description="PapC-like C-terminal" evidence="10">
    <location>
        <begin position="793"/>
        <end position="857"/>
    </location>
</feature>
<dbReference type="SUPFAM" id="SSF141729">
    <property type="entry name" value="FimD N-terminal domain-like"/>
    <property type="match status" value="1"/>
</dbReference>
<feature type="chain" id="PRO_5016447153" evidence="9">
    <location>
        <begin position="24"/>
        <end position="873"/>
    </location>
</feature>
<dbReference type="Gene3D" id="2.60.40.2070">
    <property type="match status" value="1"/>
</dbReference>
<dbReference type="InterPro" id="IPR042186">
    <property type="entry name" value="FimD_plug_dom"/>
</dbReference>
<dbReference type="InterPro" id="IPR025885">
    <property type="entry name" value="PapC_N"/>
</dbReference>
<keyword evidence="3" id="KW-0813">Transport</keyword>
<evidence type="ECO:0000256" key="9">
    <source>
        <dbReference type="SAM" id="SignalP"/>
    </source>
</evidence>
<feature type="domain" description="PapC N-terminal" evidence="11">
    <location>
        <begin position="39"/>
        <end position="187"/>
    </location>
</feature>
<gene>
    <name evidence="12" type="ORF">C7419_101745</name>
</gene>
<dbReference type="InterPro" id="IPR000015">
    <property type="entry name" value="Fimb_usher"/>
</dbReference>
<evidence type="ECO:0000256" key="8">
    <source>
        <dbReference type="ARBA" id="ARBA00023237"/>
    </source>
</evidence>
<evidence type="ECO:0000256" key="3">
    <source>
        <dbReference type="ARBA" id="ARBA00022448"/>
    </source>
</evidence>
<dbReference type="InterPro" id="IPR043142">
    <property type="entry name" value="PapC-like_C_sf"/>
</dbReference>
<dbReference type="Proteomes" id="UP000245754">
    <property type="component" value="Unassembled WGS sequence"/>
</dbReference>
<dbReference type="AlphaFoldDB" id="A0A316EVZ5"/>
<evidence type="ECO:0000256" key="2">
    <source>
        <dbReference type="ARBA" id="ARBA00008064"/>
    </source>
</evidence>
<dbReference type="Gene3D" id="3.10.20.410">
    <property type="match status" value="1"/>
</dbReference>
<dbReference type="RefSeq" id="WP_109580661.1">
    <property type="nucleotide sequence ID" value="NZ_QGGT01000001.1"/>
</dbReference>
<keyword evidence="7" id="KW-0472">Membrane</keyword>
<dbReference type="FunFam" id="2.60.40.3110:FF:000001">
    <property type="entry name" value="Putative fimbrial outer membrane usher"/>
    <property type="match status" value="1"/>
</dbReference>
<comment type="caution">
    <text evidence="12">The sequence shown here is derived from an EMBL/GenBank/DDBJ whole genome shotgun (WGS) entry which is preliminary data.</text>
</comment>
<dbReference type="Gene3D" id="2.60.40.3110">
    <property type="match status" value="1"/>
</dbReference>
<evidence type="ECO:0000259" key="10">
    <source>
        <dbReference type="Pfam" id="PF13953"/>
    </source>
</evidence>
<dbReference type="PANTHER" id="PTHR30451:SF20">
    <property type="entry name" value="FIMBRIAE USHER"/>
    <property type="match status" value="1"/>
</dbReference>
<evidence type="ECO:0000256" key="4">
    <source>
        <dbReference type="ARBA" id="ARBA00022452"/>
    </source>
</evidence>
<keyword evidence="13" id="KW-1185">Reference proteome</keyword>
<evidence type="ECO:0000313" key="12">
    <source>
        <dbReference type="EMBL" id="PWK36877.1"/>
    </source>
</evidence>
<dbReference type="Pfam" id="PF00577">
    <property type="entry name" value="Usher"/>
    <property type="match status" value="1"/>
</dbReference>
<evidence type="ECO:0000259" key="11">
    <source>
        <dbReference type="Pfam" id="PF13954"/>
    </source>
</evidence>
<keyword evidence="4" id="KW-1134">Transmembrane beta strand</keyword>
<organism evidence="12 13">
    <name type="scientific">Cupriavidus plantarum</name>
    <dbReference type="NCBI Taxonomy" id="942865"/>
    <lineage>
        <taxon>Bacteria</taxon>
        <taxon>Pseudomonadati</taxon>
        <taxon>Pseudomonadota</taxon>
        <taxon>Betaproteobacteria</taxon>
        <taxon>Burkholderiales</taxon>
        <taxon>Burkholderiaceae</taxon>
        <taxon>Cupriavidus</taxon>
    </lineage>
</organism>
<dbReference type="InterPro" id="IPR025949">
    <property type="entry name" value="PapC-like_C"/>
</dbReference>
<dbReference type="GO" id="GO:0009279">
    <property type="term" value="C:cell outer membrane"/>
    <property type="evidence" value="ECO:0007669"/>
    <property type="project" value="UniProtKB-SubCell"/>
</dbReference>
<evidence type="ECO:0000256" key="5">
    <source>
        <dbReference type="ARBA" id="ARBA00022692"/>
    </source>
</evidence>
<dbReference type="InterPro" id="IPR037224">
    <property type="entry name" value="PapC_N_sf"/>
</dbReference>
<dbReference type="Pfam" id="PF13953">
    <property type="entry name" value="PapC_C"/>
    <property type="match status" value="1"/>
</dbReference>
<comment type="similarity">
    <text evidence="2">Belongs to the fimbrial export usher family.</text>
</comment>
<dbReference type="GO" id="GO:0009297">
    <property type="term" value="P:pilus assembly"/>
    <property type="evidence" value="ECO:0007669"/>
    <property type="project" value="InterPro"/>
</dbReference>
<name>A0A316EVZ5_9BURK</name>